<name>W4F7M3_9BACL</name>
<dbReference type="PANTHER" id="PTHR23091:SF4">
    <property type="entry name" value="N-TERMINAL AMINO-ACID N(ALPHA)-ACETYLTRANSFERASE NATA"/>
    <property type="match status" value="1"/>
</dbReference>
<dbReference type="EMBL" id="ASQA01000006">
    <property type="protein sequence ID" value="ETT88091.1"/>
    <property type="molecule type" value="Genomic_DNA"/>
</dbReference>
<comment type="caution">
    <text evidence="4">The sequence shown here is derived from an EMBL/GenBank/DDBJ whole genome shotgun (WGS) entry which is preliminary data.</text>
</comment>
<dbReference type="Proteomes" id="UP000019062">
    <property type="component" value="Unassembled WGS sequence"/>
</dbReference>
<keyword evidence="5" id="KW-1185">Reference proteome</keyword>
<evidence type="ECO:0000313" key="5">
    <source>
        <dbReference type="Proteomes" id="UP000019062"/>
    </source>
</evidence>
<reference evidence="4 5" key="1">
    <citation type="journal article" date="2014" name="BMC Genomics">
        <title>Genomic comparison of sporeforming bacilli isolated from milk.</title>
        <authorList>
            <person name="Moreno Switt A.I."/>
            <person name="Andrus A.D."/>
            <person name="Ranieri M.L."/>
            <person name="Orsi R.H."/>
            <person name="Ivy R."/>
            <person name="den Bakker H.C."/>
            <person name="Martin N.H."/>
            <person name="Wiedmann M."/>
            <person name="Boor K.J."/>
        </authorList>
    </citation>
    <scope>NUCLEOTIDE SEQUENCE [LARGE SCALE GENOMIC DNA]</scope>
    <source>
        <strain evidence="4 5">FSL R5-213</strain>
    </source>
</reference>
<dbReference type="InterPro" id="IPR045047">
    <property type="entry name" value="Ard1-like"/>
</dbReference>
<keyword evidence="4" id="KW-0687">Ribonucleoprotein</keyword>
<dbReference type="AlphaFoldDB" id="W4F7M3"/>
<accession>W4F7M3</accession>
<evidence type="ECO:0000256" key="2">
    <source>
        <dbReference type="ARBA" id="ARBA00023315"/>
    </source>
</evidence>
<dbReference type="InterPro" id="IPR006464">
    <property type="entry name" value="AcTrfase_RimI/Ard1"/>
</dbReference>
<dbReference type="GO" id="GO:0004596">
    <property type="term" value="F:protein-N-terminal amino-acid acetyltransferase activity"/>
    <property type="evidence" value="ECO:0007669"/>
    <property type="project" value="InterPro"/>
</dbReference>
<protein>
    <submittedName>
        <fullName evidence="4">Ribosomal protein (S18)-alanine acetyltransferase</fullName>
    </submittedName>
</protein>
<dbReference type="GO" id="GO:0031415">
    <property type="term" value="C:NatA complex"/>
    <property type="evidence" value="ECO:0007669"/>
    <property type="project" value="InterPro"/>
</dbReference>
<dbReference type="eggNOG" id="COG0456">
    <property type="taxonomic scope" value="Bacteria"/>
</dbReference>
<feature type="domain" description="N-acetyltransferase" evidence="3">
    <location>
        <begin position="15"/>
        <end position="160"/>
    </location>
</feature>
<dbReference type="NCBIfam" id="TIGR01575">
    <property type="entry name" value="rimI"/>
    <property type="match status" value="1"/>
</dbReference>
<dbReference type="GO" id="GO:0005840">
    <property type="term" value="C:ribosome"/>
    <property type="evidence" value="ECO:0007669"/>
    <property type="project" value="UniProtKB-KW"/>
</dbReference>
<dbReference type="PROSITE" id="PS51186">
    <property type="entry name" value="GNAT"/>
    <property type="match status" value="1"/>
</dbReference>
<keyword evidence="2" id="KW-0012">Acyltransferase</keyword>
<evidence type="ECO:0000259" key="3">
    <source>
        <dbReference type="PROSITE" id="PS51186"/>
    </source>
</evidence>
<organism evidence="4 5">
    <name type="scientific">Viridibacillus arenosi FSL R5-213</name>
    <dbReference type="NCBI Taxonomy" id="1227360"/>
    <lineage>
        <taxon>Bacteria</taxon>
        <taxon>Bacillati</taxon>
        <taxon>Bacillota</taxon>
        <taxon>Bacilli</taxon>
        <taxon>Bacillales</taxon>
        <taxon>Caryophanaceae</taxon>
        <taxon>Viridibacillus</taxon>
    </lineage>
</organism>
<sequence>MDKRAERSVIGETMIIYREMTVADVPAVHAIEAEVFPSPWTMDSFYHEMTTNTQATYVVAVDGTEQIIGFCGMWIVLDESQITNVAVTASARGLGIGEGLMREAIRIARERAVVVMSLEVRVTNTVAQNLYRKLGFQDGGIRKGYYTDNQEDALVMWVNL</sequence>
<dbReference type="Pfam" id="PF00583">
    <property type="entry name" value="Acetyltransf_1"/>
    <property type="match status" value="1"/>
</dbReference>
<dbReference type="PATRIC" id="fig|1227360.4.peg.473"/>
<proteinExistence type="predicted"/>
<evidence type="ECO:0000313" key="4">
    <source>
        <dbReference type="EMBL" id="ETT88091.1"/>
    </source>
</evidence>
<keyword evidence="4" id="KW-0689">Ribosomal protein</keyword>
<dbReference type="InterPro" id="IPR016181">
    <property type="entry name" value="Acyl_CoA_acyltransferase"/>
</dbReference>
<keyword evidence="1 4" id="KW-0808">Transferase</keyword>
<dbReference type="Gene3D" id="3.40.630.30">
    <property type="match status" value="1"/>
</dbReference>
<evidence type="ECO:0000256" key="1">
    <source>
        <dbReference type="ARBA" id="ARBA00022679"/>
    </source>
</evidence>
<dbReference type="InterPro" id="IPR000182">
    <property type="entry name" value="GNAT_dom"/>
</dbReference>
<dbReference type="SUPFAM" id="SSF55729">
    <property type="entry name" value="Acyl-CoA N-acyltransferases (Nat)"/>
    <property type="match status" value="1"/>
</dbReference>
<gene>
    <name evidence="4" type="ORF">C176_02354</name>
</gene>
<dbReference type="PANTHER" id="PTHR23091">
    <property type="entry name" value="N-TERMINAL ACETYLTRANSFERASE"/>
    <property type="match status" value="1"/>
</dbReference>
<dbReference type="CDD" id="cd04301">
    <property type="entry name" value="NAT_SF"/>
    <property type="match status" value="1"/>
</dbReference>